<name>A0A178Z331_9EURO</name>
<gene>
    <name evidence="2" type="ORF">AYL99_11943</name>
</gene>
<comment type="caution">
    <text evidence="2">The sequence shown here is derived from an EMBL/GenBank/DDBJ whole genome shotgun (WGS) entry which is preliminary data.</text>
</comment>
<dbReference type="GeneID" id="30016110"/>
<evidence type="ECO:0000313" key="2">
    <source>
        <dbReference type="EMBL" id="OAP53921.1"/>
    </source>
</evidence>
<feature type="region of interest" description="Disordered" evidence="1">
    <location>
        <begin position="1"/>
        <end position="69"/>
    </location>
</feature>
<reference evidence="2 3" key="1">
    <citation type="submission" date="2016-04" db="EMBL/GenBank/DDBJ databases">
        <title>Draft genome of Fonsecaea erecta CBS 125763.</title>
        <authorList>
            <person name="Weiss V.A."/>
            <person name="Vicente V.A."/>
            <person name="Raittz R.T."/>
            <person name="Moreno L.F."/>
            <person name="De Souza E.M."/>
            <person name="Pedrosa F.O."/>
            <person name="Steffens M.B."/>
            <person name="Faoro H."/>
            <person name="Tadra-Sfeir M.Z."/>
            <person name="Najafzadeh M.J."/>
            <person name="Felipe M.S."/>
            <person name="Teixeira M."/>
            <person name="Sun J."/>
            <person name="Xi L."/>
            <person name="Gomes R."/>
            <person name="De Azevedo C.M."/>
            <person name="Salgado C.G."/>
            <person name="Da Silva M.B."/>
            <person name="Nascimento M.F."/>
            <person name="Queiroz-Telles F."/>
            <person name="Attili D.S."/>
            <person name="Gorbushina A."/>
        </authorList>
    </citation>
    <scope>NUCLEOTIDE SEQUENCE [LARGE SCALE GENOMIC DNA]</scope>
    <source>
        <strain evidence="2 3">CBS 125763</strain>
    </source>
</reference>
<proteinExistence type="predicted"/>
<evidence type="ECO:0000256" key="1">
    <source>
        <dbReference type="SAM" id="MobiDB-lite"/>
    </source>
</evidence>
<protein>
    <submittedName>
        <fullName evidence="2">Uncharacterized protein</fullName>
    </submittedName>
</protein>
<dbReference type="STRING" id="1367422.A0A178Z331"/>
<evidence type="ECO:0000313" key="3">
    <source>
        <dbReference type="Proteomes" id="UP000078343"/>
    </source>
</evidence>
<accession>A0A178Z331</accession>
<organism evidence="2 3">
    <name type="scientific">Fonsecaea erecta</name>
    <dbReference type="NCBI Taxonomy" id="1367422"/>
    <lineage>
        <taxon>Eukaryota</taxon>
        <taxon>Fungi</taxon>
        <taxon>Dikarya</taxon>
        <taxon>Ascomycota</taxon>
        <taxon>Pezizomycotina</taxon>
        <taxon>Eurotiomycetes</taxon>
        <taxon>Chaetothyriomycetidae</taxon>
        <taxon>Chaetothyriales</taxon>
        <taxon>Herpotrichiellaceae</taxon>
        <taxon>Fonsecaea</taxon>
    </lineage>
</organism>
<dbReference type="EMBL" id="LVYI01000018">
    <property type="protein sequence ID" value="OAP53921.1"/>
    <property type="molecule type" value="Genomic_DNA"/>
</dbReference>
<sequence length="157" mass="17860">MTITRSVLEPQQQDDTPSEAGDDVNALSASYNANGPHDTQKRSRICRPYQQAPASQESGDESCDDPPQPCGVILRTSRYPMARPMEGQADDVFIALKKRRIVSERLDAFRRRREKKLMTTEEVNEKFPLTNYKTWRSNRADEGLPIALEITTSHSFM</sequence>
<dbReference type="AlphaFoldDB" id="A0A178Z331"/>
<dbReference type="Proteomes" id="UP000078343">
    <property type="component" value="Unassembled WGS sequence"/>
</dbReference>
<dbReference type="RefSeq" id="XP_018687288.1">
    <property type="nucleotide sequence ID" value="XM_018843447.1"/>
</dbReference>
<dbReference type="OrthoDB" id="8062037at2759"/>
<keyword evidence="3" id="KW-1185">Reference proteome</keyword>
<feature type="compositionally biased region" description="Polar residues" evidence="1">
    <location>
        <begin position="1"/>
        <end position="15"/>
    </location>
</feature>